<dbReference type="InterPro" id="IPR005576">
    <property type="entry name" value="Rpb7-like_N"/>
</dbReference>
<proteinExistence type="inferred from homology"/>
<dbReference type="Proteomes" id="UP000799779">
    <property type="component" value="Unassembled WGS sequence"/>
</dbReference>
<comment type="function">
    <text evidence="6">DNA-dependent RNA polymerase which catalyzes the transcription of DNA into RNA using the four ribonucleoside triphosphates as substrates.</text>
</comment>
<dbReference type="InterPro" id="IPR045113">
    <property type="entry name" value="Rpb7-like"/>
</dbReference>
<evidence type="ECO:0000313" key="10">
    <source>
        <dbReference type="EMBL" id="KAF1999402.1"/>
    </source>
</evidence>
<feature type="domain" description="RNA polymerase Rpb7-like N-terminal" evidence="8">
    <location>
        <begin position="8"/>
        <end position="64"/>
    </location>
</feature>
<gene>
    <name evidence="10" type="ORF">P154DRAFT_493878</name>
</gene>
<feature type="region of interest" description="Disordered" evidence="7">
    <location>
        <begin position="203"/>
        <end position="225"/>
    </location>
</feature>
<keyword evidence="11" id="KW-1185">Reference proteome</keyword>
<evidence type="ECO:0000256" key="4">
    <source>
        <dbReference type="ARBA" id="ARBA00023163"/>
    </source>
</evidence>
<keyword evidence="5 6" id="KW-0539">Nucleus</keyword>
<dbReference type="PANTHER" id="PTHR12709">
    <property type="entry name" value="DNA-DIRECTED RNA POLYMERASE II, III"/>
    <property type="match status" value="1"/>
</dbReference>
<reference evidence="10" key="1">
    <citation type="journal article" date="2020" name="Stud. Mycol.">
        <title>101 Dothideomycetes genomes: a test case for predicting lifestyles and emergence of pathogens.</title>
        <authorList>
            <person name="Haridas S."/>
            <person name="Albert R."/>
            <person name="Binder M."/>
            <person name="Bloem J."/>
            <person name="Labutti K."/>
            <person name="Salamov A."/>
            <person name="Andreopoulos B."/>
            <person name="Baker S."/>
            <person name="Barry K."/>
            <person name="Bills G."/>
            <person name="Bluhm B."/>
            <person name="Cannon C."/>
            <person name="Castanera R."/>
            <person name="Culley D."/>
            <person name="Daum C."/>
            <person name="Ezra D."/>
            <person name="Gonzalez J."/>
            <person name="Henrissat B."/>
            <person name="Kuo A."/>
            <person name="Liang C."/>
            <person name="Lipzen A."/>
            <person name="Lutzoni F."/>
            <person name="Magnuson J."/>
            <person name="Mondo S."/>
            <person name="Nolan M."/>
            <person name="Ohm R."/>
            <person name="Pangilinan J."/>
            <person name="Park H.-J."/>
            <person name="Ramirez L."/>
            <person name="Alfaro M."/>
            <person name="Sun H."/>
            <person name="Tritt A."/>
            <person name="Yoshinaga Y."/>
            <person name="Zwiers L.-H."/>
            <person name="Turgeon B."/>
            <person name="Goodwin S."/>
            <person name="Spatafora J."/>
            <person name="Crous P."/>
            <person name="Grigoriev I."/>
        </authorList>
    </citation>
    <scope>NUCLEOTIDE SEQUENCE</scope>
    <source>
        <strain evidence="10">CBS 123094</strain>
    </source>
</reference>
<dbReference type="CDD" id="cd04330">
    <property type="entry name" value="RNAP_III_Rpc25_N"/>
    <property type="match status" value="1"/>
</dbReference>
<accession>A0A6A5WCK6</accession>
<dbReference type="GO" id="GO:0055029">
    <property type="term" value="C:nuclear DNA-directed RNA polymerase complex"/>
    <property type="evidence" value="ECO:0007669"/>
    <property type="project" value="UniProtKB-ARBA"/>
</dbReference>
<dbReference type="EMBL" id="ML977596">
    <property type="protein sequence ID" value="KAF1999402.1"/>
    <property type="molecule type" value="Genomic_DNA"/>
</dbReference>
<evidence type="ECO:0000256" key="6">
    <source>
        <dbReference type="RuleBase" id="RU369086"/>
    </source>
</evidence>
<evidence type="ECO:0000256" key="5">
    <source>
        <dbReference type="ARBA" id="ARBA00023242"/>
    </source>
</evidence>
<dbReference type="InterPro" id="IPR012340">
    <property type="entry name" value="NA-bd_OB-fold"/>
</dbReference>
<dbReference type="OrthoDB" id="10256606at2759"/>
<dbReference type="Gene3D" id="3.30.1490.120">
    <property type="entry name" value="RNA polymerase Rpb7-like, N-terminal domain"/>
    <property type="match status" value="1"/>
</dbReference>
<dbReference type="Pfam" id="PF08292">
    <property type="entry name" value="RNA_pol_Rbc25"/>
    <property type="match status" value="1"/>
</dbReference>
<evidence type="ECO:0000259" key="8">
    <source>
        <dbReference type="Pfam" id="PF03876"/>
    </source>
</evidence>
<dbReference type="SUPFAM" id="SSF88798">
    <property type="entry name" value="N-terminal, heterodimerisation domain of RBP7 (RpoE)"/>
    <property type="match status" value="1"/>
</dbReference>
<keyword evidence="4 6" id="KW-0804">Transcription</keyword>
<comment type="subcellular location">
    <subcellularLocation>
        <location evidence="1 6">Nucleus</location>
    </subcellularLocation>
</comment>
<dbReference type="GO" id="GO:0006384">
    <property type="term" value="P:transcription initiation at RNA polymerase III promoter"/>
    <property type="evidence" value="ECO:0007669"/>
    <property type="project" value="TreeGrafter"/>
</dbReference>
<protein>
    <recommendedName>
        <fullName evidence="6">DNA-directed RNA polymerase subunit</fullName>
    </recommendedName>
</protein>
<feature type="domain" description="RNA polymerase III subunit Rpc25" evidence="9">
    <location>
        <begin position="83"/>
        <end position="196"/>
    </location>
</feature>
<evidence type="ECO:0000256" key="2">
    <source>
        <dbReference type="ARBA" id="ARBA00009307"/>
    </source>
</evidence>
<dbReference type="Gene3D" id="2.40.50.140">
    <property type="entry name" value="Nucleic acid-binding proteins"/>
    <property type="match status" value="1"/>
</dbReference>
<evidence type="ECO:0000313" key="11">
    <source>
        <dbReference type="Proteomes" id="UP000799779"/>
    </source>
</evidence>
<evidence type="ECO:0000256" key="1">
    <source>
        <dbReference type="ARBA" id="ARBA00004123"/>
    </source>
</evidence>
<organism evidence="10 11">
    <name type="scientific">Amniculicola lignicola CBS 123094</name>
    <dbReference type="NCBI Taxonomy" id="1392246"/>
    <lineage>
        <taxon>Eukaryota</taxon>
        <taxon>Fungi</taxon>
        <taxon>Dikarya</taxon>
        <taxon>Ascomycota</taxon>
        <taxon>Pezizomycotina</taxon>
        <taxon>Dothideomycetes</taxon>
        <taxon>Pleosporomycetidae</taxon>
        <taxon>Pleosporales</taxon>
        <taxon>Amniculicolaceae</taxon>
        <taxon>Amniculicola</taxon>
    </lineage>
</organism>
<keyword evidence="3 6" id="KW-0240">DNA-directed RNA polymerase</keyword>
<dbReference type="AlphaFoldDB" id="A0A6A5WCK6"/>
<dbReference type="GO" id="GO:0005666">
    <property type="term" value="C:RNA polymerase III complex"/>
    <property type="evidence" value="ECO:0007669"/>
    <property type="project" value="TreeGrafter"/>
</dbReference>
<name>A0A6A5WCK6_9PLEO</name>
<comment type="similarity">
    <text evidence="2">Belongs to the eukaryotic RPB7/RPC8 RNA polymerase subunit family.</text>
</comment>
<sequence length="225" mass="25268">MFILTTIEDLIQIKPQDFHVPSAQAIKDAIHTKYSNKVIQNVGLGMTMWDLLEASEGLIGHGTGLVNVNVTFRLLTFRPFRSELLLGKIRRSTPEGITMNLDFTFDVYIPFEYLPPGTVWSAADSVFIWHTEDGQELFFDRGEPSLFRVVDEEWTDQKPGLVHRDDDGGIVEAERGVAWRVIGSMAQAGLGPTLWWGGEVAEEDGEEYEGEEMEVDGEEMGGEEE</sequence>
<dbReference type="InterPro" id="IPR036898">
    <property type="entry name" value="RNA_pol_Rpb7-like_N_sf"/>
</dbReference>
<dbReference type="SUPFAM" id="SSF50249">
    <property type="entry name" value="Nucleic acid-binding proteins"/>
    <property type="match status" value="1"/>
</dbReference>
<evidence type="ECO:0000256" key="3">
    <source>
        <dbReference type="ARBA" id="ARBA00022478"/>
    </source>
</evidence>
<evidence type="ECO:0000259" key="9">
    <source>
        <dbReference type="Pfam" id="PF08292"/>
    </source>
</evidence>
<dbReference type="PANTHER" id="PTHR12709:SF1">
    <property type="entry name" value="DNA-DIRECTED RNA POLYMERASE III SUBUNIT RPC8"/>
    <property type="match status" value="1"/>
</dbReference>
<dbReference type="Pfam" id="PF03876">
    <property type="entry name" value="SHS2_Rpb7-N"/>
    <property type="match status" value="1"/>
</dbReference>
<dbReference type="InterPro" id="IPR013238">
    <property type="entry name" value="RNA_pol_III_Rbc25"/>
</dbReference>
<evidence type="ECO:0000256" key="7">
    <source>
        <dbReference type="SAM" id="MobiDB-lite"/>
    </source>
</evidence>